<evidence type="ECO:0000313" key="3">
    <source>
        <dbReference type="Proteomes" id="UP001595923"/>
    </source>
</evidence>
<dbReference type="RefSeq" id="WP_378573075.1">
    <property type="nucleotide sequence ID" value="NZ_JBHSFQ010000006.1"/>
</dbReference>
<comment type="similarity">
    <text evidence="1">Belongs to the UPF0065 (bug) family.</text>
</comment>
<dbReference type="Gene3D" id="3.40.190.150">
    <property type="entry name" value="Bordetella uptake gene, domain 1"/>
    <property type="match status" value="1"/>
</dbReference>
<keyword evidence="3" id="KW-1185">Reference proteome</keyword>
<organism evidence="2 3">
    <name type="scientific">Nocardiopsis mangrovi</name>
    <dbReference type="NCBI Taxonomy" id="1179818"/>
    <lineage>
        <taxon>Bacteria</taxon>
        <taxon>Bacillati</taxon>
        <taxon>Actinomycetota</taxon>
        <taxon>Actinomycetes</taxon>
        <taxon>Streptosporangiales</taxon>
        <taxon>Nocardiopsidaceae</taxon>
        <taxon>Nocardiopsis</taxon>
    </lineage>
</organism>
<evidence type="ECO:0000256" key="1">
    <source>
        <dbReference type="ARBA" id="ARBA00006987"/>
    </source>
</evidence>
<dbReference type="InterPro" id="IPR005064">
    <property type="entry name" value="BUG"/>
</dbReference>
<evidence type="ECO:0000313" key="2">
    <source>
        <dbReference type="EMBL" id="MFC4562011.1"/>
    </source>
</evidence>
<dbReference type="EMBL" id="JBHSFQ010000006">
    <property type="protein sequence ID" value="MFC4562011.1"/>
    <property type="molecule type" value="Genomic_DNA"/>
</dbReference>
<dbReference type="PANTHER" id="PTHR42928">
    <property type="entry name" value="TRICARBOXYLATE-BINDING PROTEIN"/>
    <property type="match status" value="1"/>
</dbReference>
<dbReference type="Proteomes" id="UP001595923">
    <property type="component" value="Unassembled WGS sequence"/>
</dbReference>
<accession>A0ABV9DV35</accession>
<dbReference type="PIRSF" id="PIRSF017082">
    <property type="entry name" value="YflP"/>
    <property type="match status" value="1"/>
</dbReference>
<dbReference type="PANTHER" id="PTHR42928:SF3">
    <property type="entry name" value="UPF0065 PROTEIN YFLP"/>
    <property type="match status" value="1"/>
</dbReference>
<sequence>MDFDHGKSDLMSRQRILRVVGAAAAAAVIGTGVVNAASSDESATDAHARLNLIVPAAPGGGWDLVAREGQNAFRENSIVDNTQVLNVPGAGGTIGLAQTVRQEGSTNTLMVTGTVMIGAIVVNNSSNTLEDVTPIARLADDYEVIVVREDSPYQDMGDLADALREDTGAVAMGGGSLGGTDHLLGGMVARDIGADPQDVNYIPFAGGGEALTSLLSGSIDVGISGYNEFSDQIDAGNVRVLGVSAHERIDGIDAPTLAEQDIDAVLPNWRGVMAPPGISDEERAELTEIVTEMHGTPEWEGTLERNRWDDTFQTGDEFDAFLESEIERVTTVTEELGLS</sequence>
<dbReference type="InterPro" id="IPR042100">
    <property type="entry name" value="Bug_dom1"/>
</dbReference>
<dbReference type="Pfam" id="PF03401">
    <property type="entry name" value="TctC"/>
    <property type="match status" value="1"/>
</dbReference>
<dbReference type="SUPFAM" id="SSF53850">
    <property type="entry name" value="Periplasmic binding protein-like II"/>
    <property type="match status" value="1"/>
</dbReference>
<comment type="caution">
    <text evidence="2">The sequence shown here is derived from an EMBL/GenBank/DDBJ whole genome shotgun (WGS) entry which is preliminary data.</text>
</comment>
<gene>
    <name evidence="2" type="ORF">ACFO4E_09105</name>
</gene>
<protein>
    <submittedName>
        <fullName evidence="2">Bug family tripartite tricarboxylate transporter substrate binding protein</fullName>
    </submittedName>
</protein>
<reference evidence="3" key="1">
    <citation type="journal article" date="2019" name="Int. J. Syst. Evol. Microbiol.">
        <title>The Global Catalogue of Microorganisms (GCM) 10K type strain sequencing project: providing services to taxonomists for standard genome sequencing and annotation.</title>
        <authorList>
            <consortium name="The Broad Institute Genomics Platform"/>
            <consortium name="The Broad Institute Genome Sequencing Center for Infectious Disease"/>
            <person name="Wu L."/>
            <person name="Ma J."/>
        </authorList>
    </citation>
    <scope>NUCLEOTIDE SEQUENCE [LARGE SCALE GENOMIC DNA]</scope>
    <source>
        <strain evidence="3">XZYJ18</strain>
    </source>
</reference>
<name>A0ABV9DV35_9ACTN</name>
<dbReference type="CDD" id="cd07012">
    <property type="entry name" value="PBP2_Bug_TTT"/>
    <property type="match status" value="1"/>
</dbReference>
<proteinExistence type="inferred from homology"/>
<dbReference type="Gene3D" id="3.40.190.10">
    <property type="entry name" value="Periplasmic binding protein-like II"/>
    <property type="match status" value="1"/>
</dbReference>